<evidence type="ECO:0000313" key="2">
    <source>
        <dbReference type="EMBL" id="GIM87688.1"/>
    </source>
</evidence>
<proteinExistence type="predicted"/>
<organism evidence="2 3">
    <name type="scientific">Salinispora arenicola</name>
    <dbReference type="NCBI Taxonomy" id="168697"/>
    <lineage>
        <taxon>Bacteria</taxon>
        <taxon>Bacillati</taxon>
        <taxon>Actinomycetota</taxon>
        <taxon>Actinomycetes</taxon>
        <taxon>Micromonosporales</taxon>
        <taxon>Micromonosporaceae</taxon>
        <taxon>Salinispora</taxon>
    </lineage>
</organism>
<dbReference type="EMBL" id="BOQM01000045">
    <property type="protein sequence ID" value="GIM87688.1"/>
    <property type="molecule type" value="Genomic_DNA"/>
</dbReference>
<gene>
    <name evidence="2" type="ORF">Sar04_44240</name>
</gene>
<dbReference type="Proteomes" id="UP000677457">
    <property type="component" value="Unassembled WGS sequence"/>
</dbReference>
<protein>
    <submittedName>
        <fullName evidence="2">Uncharacterized protein</fullName>
    </submittedName>
</protein>
<evidence type="ECO:0000256" key="1">
    <source>
        <dbReference type="SAM" id="MobiDB-lite"/>
    </source>
</evidence>
<feature type="region of interest" description="Disordered" evidence="1">
    <location>
        <begin position="35"/>
        <end position="69"/>
    </location>
</feature>
<comment type="caution">
    <text evidence="2">The sequence shown here is derived from an EMBL/GenBank/DDBJ whole genome shotgun (WGS) entry which is preliminary data.</text>
</comment>
<reference evidence="2 3" key="1">
    <citation type="submission" date="2021-03" db="EMBL/GenBank/DDBJ databases">
        <title>Whole genome shotgun sequence of Salinispora arenicola NBRC 105043.</title>
        <authorList>
            <person name="Komaki H."/>
            <person name="Tamura T."/>
        </authorList>
    </citation>
    <scope>NUCLEOTIDE SEQUENCE [LARGE SCALE GENOMIC DNA]</scope>
    <source>
        <strain evidence="2 3">NBRC 105043</strain>
    </source>
</reference>
<sequence>MDPPAGPPQPPLDQVVHGVLDPRGPVQLGYGQLAGGSRWHTATLPQPPDPDHARQAGPGAEPVRRPGHV</sequence>
<keyword evidence="3" id="KW-1185">Reference proteome</keyword>
<evidence type="ECO:0000313" key="3">
    <source>
        <dbReference type="Proteomes" id="UP000677457"/>
    </source>
</evidence>
<accession>A0ABQ4JZT2</accession>
<name>A0ABQ4JZT2_SALAC</name>